<gene>
    <name evidence="8" type="ORF">QBC34DRAFT_150930</name>
</gene>
<dbReference type="AlphaFoldDB" id="A0AAV9GDT1"/>
<keyword evidence="3 6" id="KW-1133">Transmembrane helix</keyword>
<sequence length="640" mass="69993">MFLAAKYAKKKYKERQQQRNGEATSELEQLRRDSPVSPLPQPSPELGRQQQHDEHHNPIPTPADLCPPSQHVIFQDDEKESPEERAEKKRRRVYRYKMIFGLFMPFTLQALDTTIIASALPSIASEFEQIGQLNWIISSFNLAAAAFLPFWAQLADIYGRFSTLLAGVAVISVGSAICTAAPTTAFGVLLLGRALQGVGASGINICVRTILADRVNLSEYAKNWTIFAGFSAVGFAIGPVAGGYLTKVTWRWCFGINLPVAAVAVVLMFVLLRGELLGAQPLPELEETEYARIDKETKRGRFWLRLKTIDYGGQSLFLWGFGLVVLALTWAGGQYAWNSAGVIAPLVIGGVLSVAWLWYEYAMAPGRIMARVFPLQRAMIPWELITQRDMGLLFVVNFVMGVGMFAVMYFMDLYFTLVRKQTPEAAGLALLWFLGGLGPGAFSANLFMNVWPRQTQPTILLATITASIGITVLASATNAETVPLIYGMMALTGYGVGLSFNPGSLHALAYFPTMTAPIQCLVAFANPFGGTVGLTIMSVVFSNKSGQGHSDPKAGIMWAFVAVIPIMWSSVLAATFLGNVLIRPVKEGGHDVVNGAWMWSFVTGRKSERTKMIRGGLRKGERGGVEVPGATLQRDSRDVV</sequence>
<comment type="subcellular location">
    <subcellularLocation>
        <location evidence="1">Membrane</location>
        <topology evidence="1">Multi-pass membrane protein</topology>
    </subcellularLocation>
</comment>
<feature type="compositionally biased region" description="Polar residues" evidence="5">
    <location>
        <begin position="18"/>
        <end position="27"/>
    </location>
</feature>
<feature type="transmembrane region" description="Helical" evidence="6">
    <location>
        <begin position="98"/>
        <end position="120"/>
    </location>
</feature>
<dbReference type="InterPro" id="IPR011701">
    <property type="entry name" value="MFS"/>
</dbReference>
<feature type="transmembrane region" description="Helical" evidence="6">
    <location>
        <begin position="311"/>
        <end position="331"/>
    </location>
</feature>
<dbReference type="SUPFAM" id="SSF103473">
    <property type="entry name" value="MFS general substrate transporter"/>
    <property type="match status" value="1"/>
</dbReference>
<dbReference type="GO" id="GO:0005886">
    <property type="term" value="C:plasma membrane"/>
    <property type="evidence" value="ECO:0007669"/>
    <property type="project" value="TreeGrafter"/>
</dbReference>
<evidence type="ECO:0000256" key="2">
    <source>
        <dbReference type="ARBA" id="ARBA00022692"/>
    </source>
</evidence>
<dbReference type="InterPro" id="IPR036259">
    <property type="entry name" value="MFS_trans_sf"/>
</dbReference>
<dbReference type="InterPro" id="IPR020846">
    <property type="entry name" value="MFS_dom"/>
</dbReference>
<keyword evidence="4 6" id="KW-0472">Membrane</keyword>
<keyword evidence="9" id="KW-1185">Reference proteome</keyword>
<reference evidence="8" key="2">
    <citation type="submission" date="2023-05" db="EMBL/GenBank/DDBJ databases">
        <authorList>
            <consortium name="Lawrence Berkeley National Laboratory"/>
            <person name="Steindorff A."/>
            <person name="Hensen N."/>
            <person name="Bonometti L."/>
            <person name="Westerberg I."/>
            <person name="Brannstrom I.O."/>
            <person name="Guillou S."/>
            <person name="Cros-Aarteil S."/>
            <person name="Calhoun S."/>
            <person name="Haridas S."/>
            <person name="Kuo A."/>
            <person name="Mondo S."/>
            <person name="Pangilinan J."/>
            <person name="Riley R."/>
            <person name="Labutti K."/>
            <person name="Andreopoulos B."/>
            <person name="Lipzen A."/>
            <person name="Chen C."/>
            <person name="Yanf M."/>
            <person name="Daum C."/>
            <person name="Ng V."/>
            <person name="Clum A."/>
            <person name="Ohm R."/>
            <person name="Martin F."/>
            <person name="Silar P."/>
            <person name="Natvig D."/>
            <person name="Lalanne C."/>
            <person name="Gautier V."/>
            <person name="Ament-Velasquez S.L."/>
            <person name="Kruys A."/>
            <person name="Hutchinson M.I."/>
            <person name="Powell A.J."/>
            <person name="Barry K."/>
            <person name="Miller A.N."/>
            <person name="Grigoriev I.V."/>
            <person name="Debuchy R."/>
            <person name="Gladieux P."/>
            <person name="Thoren M.H."/>
            <person name="Johannesson H."/>
        </authorList>
    </citation>
    <scope>NUCLEOTIDE SEQUENCE</scope>
    <source>
        <strain evidence="8">PSN243</strain>
    </source>
</reference>
<evidence type="ECO:0000259" key="7">
    <source>
        <dbReference type="PROSITE" id="PS50850"/>
    </source>
</evidence>
<feature type="transmembrane region" description="Helical" evidence="6">
    <location>
        <begin position="337"/>
        <end position="359"/>
    </location>
</feature>
<evidence type="ECO:0000313" key="9">
    <source>
        <dbReference type="Proteomes" id="UP001321760"/>
    </source>
</evidence>
<feature type="transmembrane region" description="Helical" evidence="6">
    <location>
        <begin position="194"/>
        <end position="212"/>
    </location>
</feature>
<feature type="transmembrane region" description="Helical" evidence="6">
    <location>
        <begin position="556"/>
        <end position="577"/>
    </location>
</feature>
<evidence type="ECO:0000313" key="8">
    <source>
        <dbReference type="EMBL" id="KAK4446268.1"/>
    </source>
</evidence>
<evidence type="ECO:0000256" key="6">
    <source>
        <dbReference type="SAM" id="Phobius"/>
    </source>
</evidence>
<dbReference type="GO" id="GO:0022857">
    <property type="term" value="F:transmembrane transporter activity"/>
    <property type="evidence" value="ECO:0007669"/>
    <property type="project" value="InterPro"/>
</dbReference>
<feature type="transmembrane region" description="Helical" evidence="6">
    <location>
        <begin position="132"/>
        <end position="152"/>
    </location>
</feature>
<dbReference type="EMBL" id="MU865958">
    <property type="protein sequence ID" value="KAK4446268.1"/>
    <property type="molecule type" value="Genomic_DNA"/>
</dbReference>
<feature type="transmembrane region" description="Helical" evidence="6">
    <location>
        <begin position="483"/>
        <end position="500"/>
    </location>
</feature>
<feature type="transmembrane region" description="Helical" evidence="6">
    <location>
        <begin position="224"/>
        <end position="243"/>
    </location>
</feature>
<feature type="transmembrane region" description="Helical" evidence="6">
    <location>
        <begin position="249"/>
        <end position="272"/>
    </location>
</feature>
<evidence type="ECO:0000256" key="3">
    <source>
        <dbReference type="ARBA" id="ARBA00022989"/>
    </source>
</evidence>
<feature type="transmembrane region" description="Helical" evidence="6">
    <location>
        <begin position="458"/>
        <end position="477"/>
    </location>
</feature>
<evidence type="ECO:0000256" key="4">
    <source>
        <dbReference type="ARBA" id="ARBA00023136"/>
    </source>
</evidence>
<feature type="region of interest" description="Disordered" evidence="5">
    <location>
        <begin position="619"/>
        <end position="640"/>
    </location>
</feature>
<keyword evidence="2 6" id="KW-0812">Transmembrane</keyword>
<comment type="caution">
    <text evidence="8">The sequence shown here is derived from an EMBL/GenBank/DDBJ whole genome shotgun (WGS) entry which is preliminary data.</text>
</comment>
<accession>A0AAV9GDT1</accession>
<feature type="transmembrane region" description="Helical" evidence="6">
    <location>
        <begin position="164"/>
        <end position="188"/>
    </location>
</feature>
<protein>
    <submittedName>
        <fullName evidence="8">Major facilitator superfamily domain-containing protein</fullName>
    </submittedName>
</protein>
<name>A0AAV9GDT1_9PEZI</name>
<feature type="transmembrane region" description="Helical" evidence="6">
    <location>
        <begin position="390"/>
        <end position="410"/>
    </location>
</feature>
<feature type="transmembrane region" description="Helical" evidence="6">
    <location>
        <begin position="430"/>
        <end position="451"/>
    </location>
</feature>
<feature type="region of interest" description="Disordered" evidence="5">
    <location>
        <begin position="1"/>
        <end position="87"/>
    </location>
</feature>
<feature type="domain" description="Major facilitator superfamily (MFS) profile" evidence="7">
    <location>
        <begin position="98"/>
        <end position="577"/>
    </location>
</feature>
<dbReference type="PROSITE" id="PS50850">
    <property type="entry name" value="MFS"/>
    <property type="match status" value="1"/>
</dbReference>
<dbReference type="Gene3D" id="1.20.1250.20">
    <property type="entry name" value="MFS general substrate transporter like domains"/>
    <property type="match status" value="1"/>
</dbReference>
<dbReference type="Proteomes" id="UP001321760">
    <property type="component" value="Unassembled WGS sequence"/>
</dbReference>
<evidence type="ECO:0000256" key="1">
    <source>
        <dbReference type="ARBA" id="ARBA00004141"/>
    </source>
</evidence>
<proteinExistence type="predicted"/>
<dbReference type="PANTHER" id="PTHR23501">
    <property type="entry name" value="MAJOR FACILITATOR SUPERFAMILY"/>
    <property type="match status" value="1"/>
</dbReference>
<reference evidence="8" key="1">
    <citation type="journal article" date="2023" name="Mol. Phylogenet. Evol.">
        <title>Genome-scale phylogeny and comparative genomics of the fungal order Sordariales.</title>
        <authorList>
            <person name="Hensen N."/>
            <person name="Bonometti L."/>
            <person name="Westerberg I."/>
            <person name="Brannstrom I.O."/>
            <person name="Guillou S."/>
            <person name="Cros-Aarteil S."/>
            <person name="Calhoun S."/>
            <person name="Haridas S."/>
            <person name="Kuo A."/>
            <person name="Mondo S."/>
            <person name="Pangilinan J."/>
            <person name="Riley R."/>
            <person name="LaButti K."/>
            <person name="Andreopoulos B."/>
            <person name="Lipzen A."/>
            <person name="Chen C."/>
            <person name="Yan M."/>
            <person name="Daum C."/>
            <person name="Ng V."/>
            <person name="Clum A."/>
            <person name="Steindorff A."/>
            <person name="Ohm R.A."/>
            <person name="Martin F."/>
            <person name="Silar P."/>
            <person name="Natvig D.O."/>
            <person name="Lalanne C."/>
            <person name="Gautier V."/>
            <person name="Ament-Velasquez S.L."/>
            <person name="Kruys A."/>
            <person name="Hutchinson M.I."/>
            <person name="Powell A.J."/>
            <person name="Barry K."/>
            <person name="Miller A.N."/>
            <person name="Grigoriev I.V."/>
            <person name="Debuchy R."/>
            <person name="Gladieux P."/>
            <person name="Hiltunen Thoren M."/>
            <person name="Johannesson H."/>
        </authorList>
    </citation>
    <scope>NUCLEOTIDE SEQUENCE</scope>
    <source>
        <strain evidence="8">PSN243</strain>
    </source>
</reference>
<dbReference type="Pfam" id="PF07690">
    <property type="entry name" value="MFS_1"/>
    <property type="match status" value="1"/>
</dbReference>
<organism evidence="8 9">
    <name type="scientific">Podospora aff. communis PSN243</name>
    <dbReference type="NCBI Taxonomy" id="3040156"/>
    <lineage>
        <taxon>Eukaryota</taxon>
        <taxon>Fungi</taxon>
        <taxon>Dikarya</taxon>
        <taxon>Ascomycota</taxon>
        <taxon>Pezizomycotina</taxon>
        <taxon>Sordariomycetes</taxon>
        <taxon>Sordariomycetidae</taxon>
        <taxon>Sordariales</taxon>
        <taxon>Podosporaceae</taxon>
        <taxon>Podospora</taxon>
    </lineage>
</organism>
<feature type="transmembrane region" description="Helical" evidence="6">
    <location>
        <begin position="521"/>
        <end position="541"/>
    </location>
</feature>
<dbReference type="PANTHER" id="PTHR23501:SF39">
    <property type="entry name" value="MULTIDRUG TRANSPORTER, PUTATIVE (AFU_ORTHOLOGUE AFUA_1G05010)-RELATED"/>
    <property type="match status" value="1"/>
</dbReference>
<evidence type="ECO:0000256" key="5">
    <source>
        <dbReference type="SAM" id="MobiDB-lite"/>
    </source>
</evidence>